<keyword evidence="1" id="KW-0472">Membrane</keyword>
<evidence type="ECO:0000313" key="3">
    <source>
        <dbReference type="Proteomes" id="UP000242699"/>
    </source>
</evidence>
<keyword evidence="1" id="KW-0812">Transmembrane</keyword>
<organism evidence="2 3">
    <name type="scientific">Sulfobacillus benefaciens</name>
    <dbReference type="NCBI Taxonomy" id="453960"/>
    <lineage>
        <taxon>Bacteria</taxon>
        <taxon>Bacillati</taxon>
        <taxon>Bacillota</taxon>
        <taxon>Clostridia</taxon>
        <taxon>Eubacteriales</taxon>
        <taxon>Clostridiales Family XVII. Incertae Sedis</taxon>
        <taxon>Sulfobacillus</taxon>
    </lineage>
</organism>
<gene>
    <name evidence="2" type="ORF">C7B43_17475</name>
</gene>
<evidence type="ECO:0000256" key="1">
    <source>
        <dbReference type="SAM" id="Phobius"/>
    </source>
</evidence>
<proteinExistence type="predicted"/>
<dbReference type="Proteomes" id="UP000242699">
    <property type="component" value="Unassembled WGS sequence"/>
</dbReference>
<dbReference type="Pfam" id="PF04134">
    <property type="entry name" value="DCC1-like"/>
    <property type="match status" value="1"/>
</dbReference>
<keyword evidence="1" id="KW-1133">Transmembrane helix</keyword>
<protein>
    <recommendedName>
        <fullName evidence="4">DUF393 domain-containing protein</fullName>
    </recommendedName>
</protein>
<accession>A0A2T2WSG8</accession>
<evidence type="ECO:0008006" key="4">
    <source>
        <dbReference type="Google" id="ProtNLM"/>
    </source>
</evidence>
<name>A0A2T2WSG8_9FIRM</name>
<evidence type="ECO:0000313" key="2">
    <source>
        <dbReference type="EMBL" id="PSR25188.1"/>
    </source>
</evidence>
<dbReference type="InterPro" id="IPR007263">
    <property type="entry name" value="DCC1-like"/>
</dbReference>
<dbReference type="EMBL" id="PXYT01000059">
    <property type="protein sequence ID" value="PSR25188.1"/>
    <property type="molecule type" value="Genomic_DNA"/>
</dbReference>
<feature type="transmembrane region" description="Helical" evidence="1">
    <location>
        <begin position="83"/>
        <end position="104"/>
    </location>
</feature>
<sequence length="116" mass="13334">MENDSSIVVFYDEDCPACQIAVKQWKGCDEDKQLTFTSCRMPQSQQIVGDKAVDEIHVVRQGTVYSGVAALLEIYRRLPRLRYILWILLVARALGLADPLYRWFAKNRMVLGQLVK</sequence>
<comment type="caution">
    <text evidence="2">The sequence shown here is derived from an EMBL/GenBank/DDBJ whole genome shotgun (WGS) entry which is preliminary data.</text>
</comment>
<dbReference type="AlphaFoldDB" id="A0A2T2WSG8"/>
<reference evidence="2 3" key="1">
    <citation type="journal article" date="2014" name="BMC Genomics">
        <title>Comparison of environmental and isolate Sulfobacillus genomes reveals diverse carbon, sulfur, nitrogen, and hydrogen metabolisms.</title>
        <authorList>
            <person name="Justice N.B."/>
            <person name="Norman A."/>
            <person name="Brown C.T."/>
            <person name="Singh A."/>
            <person name="Thomas B.C."/>
            <person name="Banfield J.F."/>
        </authorList>
    </citation>
    <scope>NUCLEOTIDE SEQUENCE [LARGE SCALE GENOMIC DNA]</scope>
    <source>
        <strain evidence="2">AMDSBA1</strain>
    </source>
</reference>
<dbReference type="GO" id="GO:0015035">
    <property type="term" value="F:protein-disulfide reductase activity"/>
    <property type="evidence" value="ECO:0007669"/>
    <property type="project" value="InterPro"/>
</dbReference>